<accession>A0AAD9TXL9</accession>
<name>A0AAD9TXL9_9ROSI</name>
<gene>
    <name evidence="1" type="ORF">Ddye_019349</name>
</gene>
<organism evidence="1 2">
    <name type="scientific">Dipteronia dyeriana</name>
    <dbReference type="NCBI Taxonomy" id="168575"/>
    <lineage>
        <taxon>Eukaryota</taxon>
        <taxon>Viridiplantae</taxon>
        <taxon>Streptophyta</taxon>
        <taxon>Embryophyta</taxon>
        <taxon>Tracheophyta</taxon>
        <taxon>Spermatophyta</taxon>
        <taxon>Magnoliopsida</taxon>
        <taxon>eudicotyledons</taxon>
        <taxon>Gunneridae</taxon>
        <taxon>Pentapetalae</taxon>
        <taxon>rosids</taxon>
        <taxon>malvids</taxon>
        <taxon>Sapindales</taxon>
        <taxon>Sapindaceae</taxon>
        <taxon>Hippocastanoideae</taxon>
        <taxon>Acereae</taxon>
        <taxon>Dipteronia</taxon>
    </lineage>
</organism>
<reference evidence="1" key="1">
    <citation type="journal article" date="2023" name="Plant J.">
        <title>Genome sequences and population genomics provide insights into the demographic history, inbreeding, and mutation load of two 'living fossil' tree species of Dipteronia.</title>
        <authorList>
            <person name="Feng Y."/>
            <person name="Comes H.P."/>
            <person name="Chen J."/>
            <person name="Zhu S."/>
            <person name="Lu R."/>
            <person name="Zhang X."/>
            <person name="Li P."/>
            <person name="Qiu J."/>
            <person name="Olsen K.M."/>
            <person name="Qiu Y."/>
        </authorList>
    </citation>
    <scope>NUCLEOTIDE SEQUENCE</scope>
    <source>
        <strain evidence="1">KIB01</strain>
    </source>
</reference>
<sequence>MVKLGLRRRRPSLWGFGVDDDDGEAGIALSVAKLVGALDLPGTIHNHHGTTQAYCPATISSKQAL</sequence>
<evidence type="ECO:0000313" key="1">
    <source>
        <dbReference type="EMBL" id="KAK2644154.1"/>
    </source>
</evidence>
<dbReference type="AlphaFoldDB" id="A0AAD9TXL9"/>
<keyword evidence="2" id="KW-1185">Reference proteome</keyword>
<dbReference type="EMBL" id="JANJYI010000006">
    <property type="protein sequence ID" value="KAK2644154.1"/>
    <property type="molecule type" value="Genomic_DNA"/>
</dbReference>
<protein>
    <submittedName>
        <fullName evidence="1">Uncharacterized protein</fullName>
    </submittedName>
</protein>
<evidence type="ECO:0000313" key="2">
    <source>
        <dbReference type="Proteomes" id="UP001280121"/>
    </source>
</evidence>
<comment type="caution">
    <text evidence="1">The sequence shown here is derived from an EMBL/GenBank/DDBJ whole genome shotgun (WGS) entry which is preliminary data.</text>
</comment>
<dbReference type="Proteomes" id="UP001280121">
    <property type="component" value="Unassembled WGS sequence"/>
</dbReference>
<proteinExistence type="predicted"/>